<comment type="caution">
    <text evidence="2">The sequence shown here is derived from an EMBL/GenBank/DDBJ whole genome shotgun (WGS) entry which is preliminary data.</text>
</comment>
<dbReference type="InterPro" id="IPR036291">
    <property type="entry name" value="NAD(P)-bd_dom_sf"/>
</dbReference>
<name>A0AAQ1JT14_9BURK</name>
<gene>
    <name evidence="2" type="ORF">SAMN05216550_10443</name>
</gene>
<dbReference type="RefSeq" id="WP_074982287.1">
    <property type="nucleotide sequence ID" value="NZ_CADFGN010000007.1"/>
</dbReference>
<evidence type="ECO:0000313" key="2">
    <source>
        <dbReference type="EMBL" id="SEJ33277.1"/>
    </source>
</evidence>
<dbReference type="Pfam" id="PF08240">
    <property type="entry name" value="ADH_N"/>
    <property type="match status" value="1"/>
</dbReference>
<feature type="domain" description="Enoyl reductase (ER)" evidence="1">
    <location>
        <begin position="10"/>
        <end position="324"/>
    </location>
</feature>
<dbReference type="EMBL" id="FNZM01000004">
    <property type="protein sequence ID" value="SEJ33277.1"/>
    <property type="molecule type" value="Genomic_DNA"/>
</dbReference>
<organism evidence="2 3">
    <name type="scientific">Paraburkholderia tropica</name>
    <dbReference type="NCBI Taxonomy" id="92647"/>
    <lineage>
        <taxon>Bacteria</taxon>
        <taxon>Pseudomonadati</taxon>
        <taxon>Pseudomonadota</taxon>
        <taxon>Betaproteobacteria</taxon>
        <taxon>Burkholderiales</taxon>
        <taxon>Burkholderiaceae</taxon>
        <taxon>Paraburkholderia</taxon>
    </lineage>
</organism>
<dbReference type="InterPro" id="IPR051397">
    <property type="entry name" value="Zn-ADH-like_protein"/>
</dbReference>
<dbReference type="SMART" id="SM00829">
    <property type="entry name" value="PKS_ER"/>
    <property type="match status" value="1"/>
</dbReference>
<proteinExistence type="predicted"/>
<dbReference type="InterPro" id="IPR020843">
    <property type="entry name" value="ER"/>
</dbReference>
<protein>
    <submittedName>
        <fullName evidence="2">NADPH:quinone reductase</fullName>
    </submittedName>
</protein>
<accession>A0AAQ1JT14</accession>
<dbReference type="SUPFAM" id="SSF51735">
    <property type="entry name" value="NAD(P)-binding Rossmann-fold domains"/>
    <property type="match status" value="1"/>
</dbReference>
<sequence length="326" mass="33983">MRRAVVNSLGSPLTFSIESTELPAPSRGEVLLRCEATALGFVDGLIVQGRYQIKPEFPYVPGGEIVGTIEAIGEGVTTLAVGQRIAVWQFGGGLAEFAVAAAKDATVVPDGLAAEVASAVLVDYLTAYYALKVRGVLRRDETVLVLGAAGGVGQAAIQIAHLQGARVIAVVSSAAKAARVSELGVGHVVVHTPDSITLREQLRTIGVDGSIDVVVDPVGGADFESVFRTLTKGGRHLVIGFAAGAIPTLPVNLALLKSASLVGVDVRYFVNSNPDDALAVTRIIFQHLVDGHLKPPVRQSYALQEAEAAFAALADRERIGKVVVTP</sequence>
<dbReference type="Pfam" id="PF00107">
    <property type="entry name" value="ADH_zinc_N"/>
    <property type="match status" value="1"/>
</dbReference>
<reference evidence="2 3" key="1">
    <citation type="submission" date="2016-10" db="EMBL/GenBank/DDBJ databases">
        <authorList>
            <person name="Varghese N."/>
            <person name="Submissions S."/>
        </authorList>
    </citation>
    <scope>NUCLEOTIDE SEQUENCE [LARGE SCALE GENOMIC DNA]</scope>
    <source>
        <strain evidence="2 3">LMG 22274</strain>
    </source>
</reference>
<dbReference type="SUPFAM" id="SSF50129">
    <property type="entry name" value="GroES-like"/>
    <property type="match status" value="1"/>
</dbReference>
<evidence type="ECO:0000259" key="1">
    <source>
        <dbReference type="SMART" id="SM00829"/>
    </source>
</evidence>
<dbReference type="InterPro" id="IPR013154">
    <property type="entry name" value="ADH-like_N"/>
</dbReference>
<dbReference type="Gene3D" id="3.40.50.720">
    <property type="entry name" value="NAD(P)-binding Rossmann-like Domain"/>
    <property type="match status" value="1"/>
</dbReference>
<dbReference type="PANTHER" id="PTHR43677">
    <property type="entry name" value="SHORT-CHAIN DEHYDROGENASE/REDUCTASE"/>
    <property type="match status" value="1"/>
</dbReference>
<dbReference type="GO" id="GO:0016491">
    <property type="term" value="F:oxidoreductase activity"/>
    <property type="evidence" value="ECO:0007669"/>
    <property type="project" value="InterPro"/>
</dbReference>
<dbReference type="Proteomes" id="UP000183529">
    <property type="component" value="Unassembled WGS sequence"/>
</dbReference>
<dbReference type="Gene3D" id="3.90.180.10">
    <property type="entry name" value="Medium-chain alcohol dehydrogenases, catalytic domain"/>
    <property type="match status" value="1"/>
</dbReference>
<dbReference type="AlphaFoldDB" id="A0AAQ1JT14"/>
<dbReference type="CDD" id="cd08241">
    <property type="entry name" value="QOR1"/>
    <property type="match status" value="1"/>
</dbReference>
<evidence type="ECO:0000313" key="3">
    <source>
        <dbReference type="Proteomes" id="UP000183529"/>
    </source>
</evidence>
<dbReference type="InterPro" id="IPR011032">
    <property type="entry name" value="GroES-like_sf"/>
</dbReference>
<dbReference type="PANTHER" id="PTHR43677:SF4">
    <property type="entry name" value="QUINONE OXIDOREDUCTASE-LIKE PROTEIN 2"/>
    <property type="match status" value="1"/>
</dbReference>
<dbReference type="InterPro" id="IPR013149">
    <property type="entry name" value="ADH-like_C"/>
</dbReference>